<feature type="compositionally biased region" description="Low complexity" evidence="1">
    <location>
        <begin position="546"/>
        <end position="559"/>
    </location>
</feature>
<dbReference type="AlphaFoldDB" id="A0A7S3DH90"/>
<dbReference type="EMBL" id="HBIB01028289">
    <property type="protein sequence ID" value="CAE0256167.1"/>
    <property type="molecule type" value="Transcribed_RNA"/>
</dbReference>
<feature type="compositionally biased region" description="Gly residues" evidence="1">
    <location>
        <begin position="848"/>
        <end position="858"/>
    </location>
</feature>
<evidence type="ECO:0000256" key="1">
    <source>
        <dbReference type="SAM" id="MobiDB-lite"/>
    </source>
</evidence>
<sequence length="1070" mass="120345">MKYGDDKTLNKAVALAPPCDRFQGSNGKFCFTEGVPFQDDLICTRAKWLCDIFSYLHAHLPYSLLLEGDKGKKKKASESGRFDYGSITPPLEGAKKSAAPVLVPETVVFRSGRAADWFFNSSHAPFPLLKKRHNKSGIFRTKEVYEAFKKRLLKAEGAKSVKEVQGDCAAMYVYFPDQLDDDTSEKRLAVEYLDLDSLNHFLLHRQKNDGILQFFPSPPDDHASCIIVEWTPYLKTCELRKNIHNYHTSNGKRRDVKTLLERCRTFDAPTHEYESIDILHLPLGKKVQDAADSIAMHVQHLLPKKIKLTSATFVFRNSGANGVQFAFCPLVNVARVDEVPTEREQRSLMQLSTYGTSTAGAREGSETARKKCPPRGEGDREVQTARSRSSTTPLLPRPPAHPLTARGGLNRDMKQMGRSEIVRKGHSLAAQDATRTTSSCSNISSIERDISSRKREQWRKRCRRALSPACVPQPVSDNGRHPLPPENVRCPLCKKIYTFPLRQTVTVLALTLLFKHECIERGEKRKMEEQLEQSVEGKNDNGDVKLPLPSLPLSRSSSRGVLASTASSMHMSSLTKIVKKANIDNEKMMVSPFAETECHCHHPLRFFYSSSAYTMREGGEEGEDESGAGSEEGERKDNRNQGSPTSGVKSSSMLKREKARRKRAKAAAAEKARIEADAAKLRLILAQEPTFAGSTLPQEVKRKDSLLSDSQESVEEETEKVEKGWWEEWEEKFGRREDKHDGDAPESSDDEREQQRRGASLNAREVERQKERGGMTSYDGVIRVEQRDEVMHKYRDMSVEDVLHSRYFNPAHVISKRTELSAQPSLTVQSNTGSNNTPSSPPRPRTSGRGGEGSMTGRGEGHSERRANSLMRWKADDGVAFTTGKERDKQLSAMDRREWMSIPCWLGELSTILGTLETTRTGVLRSKGVEKMLEPILTMRAKKENPLHRHFAGAYGKVAAHQLHVIQQLQAGADRPLEFPRDSDGNEILPHELALLIQDARFSSKRVCVCEDCFEEVTSAVFVDASLKENPIDRYESETPMSWYWRKSPPRSRRSAADGRVNTLKKNGTK</sequence>
<gene>
    <name evidence="2" type="ORF">PBIL07802_LOCUS18422</name>
</gene>
<feature type="region of interest" description="Disordered" evidence="1">
    <location>
        <begin position="819"/>
        <end position="867"/>
    </location>
</feature>
<feature type="region of interest" description="Disordered" evidence="1">
    <location>
        <begin position="1046"/>
        <end position="1070"/>
    </location>
</feature>
<feature type="compositionally biased region" description="Basic and acidic residues" evidence="1">
    <location>
        <begin position="764"/>
        <end position="773"/>
    </location>
</feature>
<accession>A0A7S3DH90</accession>
<name>A0A7S3DH90_9EUKA</name>
<feature type="compositionally biased region" description="Polar residues" evidence="1">
    <location>
        <begin position="384"/>
        <end position="393"/>
    </location>
</feature>
<feature type="region of interest" description="Disordered" evidence="1">
    <location>
        <begin position="352"/>
        <end position="410"/>
    </location>
</feature>
<feature type="compositionally biased region" description="Basic and acidic residues" evidence="1">
    <location>
        <begin position="720"/>
        <end position="743"/>
    </location>
</feature>
<protein>
    <submittedName>
        <fullName evidence="2">Uncharacterized protein</fullName>
    </submittedName>
</protein>
<proteinExistence type="predicted"/>
<feature type="region of interest" description="Disordered" evidence="1">
    <location>
        <begin position="702"/>
        <end position="779"/>
    </location>
</feature>
<feature type="region of interest" description="Disordered" evidence="1">
    <location>
        <begin position="617"/>
        <end position="671"/>
    </location>
</feature>
<reference evidence="2" key="1">
    <citation type="submission" date="2021-01" db="EMBL/GenBank/DDBJ databases">
        <authorList>
            <person name="Corre E."/>
            <person name="Pelletier E."/>
            <person name="Niang G."/>
            <person name="Scheremetjew M."/>
            <person name="Finn R."/>
            <person name="Kale V."/>
            <person name="Holt S."/>
            <person name="Cochrane G."/>
            <person name="Meng A."/>
            <person name="Brown T."/>
            <person name="Cohen L."/>
        </authorList>
    </citation>
    <scope>NUCLEOTIDE SEQUENCE</scope>
    <source>
        <strain evidence="2">NIES-2562</strain>
    </source>
</reference>
<evidence type="ECO:0000313" key="2">
    <source>
        <dbReference type="EMBL" id="CAE0256167.1"/>
    </source>
</evidence>
<organism evidence="2">
    <name type="scientific">Palpitomonas bilix</name>
    <dbReference type="NCBI Taxonomy" id="652834"/>
    <lineage>
        <taxon>Eukaryota</taxon>
        <taxon>Eukaryota incertae sedis</taxon>
    </lineage>
</organism>
<feature type="compositionally biased region" description="Basic and acidic residues" evidence="1">
    <location>
        <begin position="529"/>
        <end position="543"/>
    </location>
</feature>
<feature type="compositionally biased region" description="Polar residues" evidence="1">
    <location>
        <begin position="820"/>
        <end position="829"/>
    </location>
</feature>
<feature type="region of interest" description="Disordered" evidence="1">
    <location>
        <begin position="529"/>
        <end position="564"/>
    </location>
</feature>
<feature type="compositionally biased region" description="Polar residues" evidence="1">
    <location>
        <begin position="640"/>
        <end position="653"/>
    </location>
</feature>
<feature type="compositionally biased region" description="Basic and acidic residues" evidence="1">
    <location>
        <begin position="363"/>
        <end position="383"/>
    </location>
</feature>